<dbReference type="Proteomes" id="UP001501721">
    <property type="component" value="Unassembled WGS sequence"/>
</dbReference>
<proteinExistence type="predicted"/>
<accession>A0ABN3MRK6</accession>
<evidence type="ECO:0000313" key="3">
    <source>
        <dbReference type="Proteomes" id="UP001501721"/>
    </source>
</evidence>
<dbReference type="RefSeq" id="WP_168722955.1">
    <property type="nucleotide sequence ID" value="NZ_BAAATL010000039.1"/>
</dbReference>
<keyword evidence="3" id="KW-1185">Reference proteome</keyword>
<evidence type="ECO:0000256" key="1">
    <source>
        <dbReference type="SAM" id="MobiDB-lite"/>
    </source>
</evidence>
<evidence type="ECO:0000313" key="2">
    <source>
        <dbReference type="EMBL" id="GAA2507066.1"/>
    </source>
</evidence>
<protein>
    <submittedName>
        <fullName evidence="2">Uncharacterized protein</fullName>
    </submittedName>
</protein>
<reference evidence="2 3" key="1">
    <citation type="journal article" date="2019" name="Int. J. Syst. Evol. Microbiol.">
        <title>The Global Catalogue of Microorganisms (GCM) 10K type strain sequencing project: providing services to taxonomists for standard genome sequencing and annotation.</title>
        <authorList>
            <consortium name="The Broad Institute Genomics Platform"/>
            <consortium name="The Broad Institute Genome Sequencing Center for Infectious Disease"/>
            <person name="Wu L."/>
            <person name="Ma J."/>
        </authorList>
    </citation>
    <scope>NUCLEOTIDE SEQUENCE [LARGE SCALE GENOMIC DNA]</scope>
    <source>
        <strain evidence="2 3">JCM 6923</strain>
    </source>
</reference>
<feature type="region of interest" description="Disordered" evidence="1">
    <location>
        <begin position="1"/>
        <end position="45"/>
    </location>
</feature>
<dbReference type="EMBL" id="BAAATL010000039">
    <property type="protein sequence ID" value="GAA2507066.1"/>
    <property type="molecule type" value="Genomic_DNA"/>
</dbReference>
<name>A0ABN3MRK6_9ACTN</name>
<feature type="compositionally biased region" description="Pro residues" evidence="1">
    <location>
        <begin position="22"/>
        <end position="32"/>
    </location>
</feature>
<comment type="caution">
    <text evidence="2">The sequence shown here is derived from an EMBL/GenBank/DDBJ whole genome shotgun (WGS) entry which is preliminary data.</text>
</comment>
<sequence>MKPATDPYVDLGSGDDGAPGQPWNPPEEPPSPDGSSPEGDGKHRK</sequence>
<organism evidence="2 3">
    <name type="scientific">Streptomyces graminearus</name>
    <dbReference type="NCBI Taxonomy" id="284030"/>
    <lineage>
        <taxon>Bacteria</taxon>
        <taxon>Bacillati</taxon>
        <taxon>Actinomycetota</taxon>
        <taxon>Actinomycetes</taxon>
        <taxon>Kitasatosporales</taxon>
        <taxon>Streptomycetaceae</taxon>
        <taxon>Streptomyces</taxon>
    </lineage>
</organism>
<gene>
    <name evidence="2" type="ORF">GCM10010422_67680</name>
</gene>